<dbReference type="EMBL" id="BAAAOQ010000003">
    <property type="protein sequence ID" value="GAA2192749.1"/>
    <property type="molecule type" value="Genomic_DNA"/>
</dbReference>
<dbReference type="Proteomes" id="UP001501391">
    <property type="component" value="Unassembled WGS sequence"/>
</dbReference>
<sequence>MAWILTATSRTGQPVDPVTKAPTDSITVYDQADLERRIAAAKTDPRDLIVTVERID</sequence>
<evidence type="ECO:0000313" key="2">
    <source>
        <dbReference type="Proteomes" id="UP001501391"/>
    </source>
</evidence>
<evidence type="ECO:0000313" key="1">
    <source>
        <dbReference type="EMBL" id="GAA2192749.1"/>
    </source>
</evidence>
<reference evidence="2" key="1">
    <citation type="journal article" date="2019" name="Int. J. Syst. Evol. Microbiol.">
        <title>The Global Catalogue of Microorganisms (GCM) 10K type strain sequencing project: providing services to taxonomists for standard genome sequencing and annotation.</title>
        <authorList>
            <consortium name="The Broad Institute Genomics Platform"/>
            <consortium name="The Broad Institute Genome Sequencing Center for Infectious Disease"/>
            <person name="Wu L."/>
            <person name="Ma J."/>
        </authorList>
    </citation>
    <scope>NUCLEOTIDE SEQUENCE [LARGE SCALE GENOMIC DNA]</scope>
    <source>
        <strain evidence="2">JCM 14924</strain>
    </source>
</reference>
<gene>
    <name evidence="1" type="ORF">GCM10009787_11680</name>
</gene>
<name>A0ABP5N8Y4_9ACTN</name>
<dbReference type="RefSeq" id="WP_158103115.1">
    <property type="nucleotide sequence ID" value="NZ_BAAAOQ010000003.1"/>
</dbReference>
<proteinExistence type="predicted"/>
<keyword evidence="2" id="KW-1185">Reference proteome</keyword>
<comment type="caution">
    <text evidence="1">The sequence shown here is derived from an EMBL/GenBank/DDBJ whole genome shotgun (WGS) entry which is preliminary data.</text>
</comment>
<protein>
    <submittedName>
        <fullName evidence="1">Uncharacterized protein</fullName>
    </submittedName>
</protein>
<organism evidence="1 2">
    <name type="scientific">Streptomyces bangladeshensis</name>
    <dbReference type="NCBI Taxonomy" id="295352"/>
    <lineage>
        <taxon>Bacteria</taxon>
        <taxon>Bacillati</taxon>
        <taxon>Actinomycetota</taxon>
        <taxon>Actinomycetes</taxon>
        <taxon>Kitasatosporales</taxon>
        <taxon>Streptomycetaceae</taxon>
        <taxon>Streptomyces</taxon>
    </lineage>
</organism>
<accession>A0ABP5N8Y4</accession>